<reference evidence="2" key="2">
    <citation type="submission" date="2020-05" db="EMBL/GenBank/DDBJ databases">
        <authorList>
            <person name="Kim H.-S."/>
            <person name="Proctor R.H."/>
            <person name="Brown D.W."/>
        </authorList>
    </citation>
    <scope>NUCLEOTIDE SEQUENCE</scope>
    <source>
        <strain evidence="2">NRRL 22465</strain>
    </source>
</reference>
<organism evidence="2 3">
    <name type="scientific">Fusarium zealandicum</name>
    <dbReference type="NCBI Taxonomy" id="1053134"/>
    <lineage>
        <taxon>Eukaryota</taxon>
        <taxon>Fungi</taxon>
        <taxon>Dikarya</taxon>
        <taxon>Ascomycota</taxon>
        <taxon>Pezizomycotina</taxon>
        <taxon>Sordariomycetes</taxon>
        <taxon>Hypocreomycetidae</taxon>
        <taxon>Hypocreales</taxon>
        <taxon>Nectriaceae</taxon>
        <taxon>Fusarium</taxon>
        <taxon>Fusarium staphyleae species complex</taxon>
    </lineage>
</organism>
<name>A0A8H4XKR9_9HYPO</name>
<keyword evidence="1" id="KW-1133">Transmembrane helix</keyword>
<keyword evidence="3" id="KW-1185">Reference proteome</keyword>
<proteinExistence type="predicted"/>
<protein>
    <submittedName>
        <fullName evidence="2">Uncharacterized protein</fullName>
    </submittedName>
</protein>
<gene>
    <name evidence="2" type="ORF">FZEAL_5536</name>
</gene>
<dbReference type="EMBL" id="JABEYC010000399">
    <property type="protein sequence ID" value="KAF4978029.1"/>
    <property type="molecule type" value="Genomic_DNA"/>
</dbReference>
<dbReference type="Proteomes" id="UP000635477">
    <property type="component" value="Unassembled WGS sequence"/>
</dbReference>
<evidence type="ECO:0000313" key="3">
    <source>
        <dbReference type="Proteomes" id="UP000635477"/>
    </source>
</evidence>
<evidence type="ECO:0000256" key="1">
    <source>
        <dbReference type="SAM" id="Phobius"/>
    </source>
</evidence>
<feature type="transmembrane region" description="Helical" evidence="1">
    <location>
        <begin position="45"/>
        <end position="67"/>
    </location>
</feature>
<dbReference type="InterPro" id="IPR000415">
    <property type="entry name" value="Nitroreductase-like"/>
</dbReference>
<dbReference type="SUPFAM" id="SSF55469">
    <property type="entry name" value="FMN-dependent nitroreductase-like"/>
    <property type="match status" value="1"/>
</dbReference>
<dbReference type="AlphaFoldDB" id="A0A8H4XKR9"/>
<keyword evidence="1" id="KW-0812">Transmembrane</keyword>
<comment type="caution">
    <text evidence="2">The sequence shown here is derived from an EMBL/GenBank/DDBJ whole genome shotgun (WGS) entry which is preliminary data.</text>
</comment>
<reference evidence="2" key="1">
    <citation type="journal article" date="2020" name="BMC Genomics">
        <title>Correction to: Identification and distribution of gene clusters required for synthesis of sphingolipid metabolism inhibitors in diverse species of the filamentous fungus Fusarium.</title>
        <authorList>
            <person name="Kim H.S."/>
            <person name="Lohmar J.M."/>
            <person name="Busman M."/>
            <person name="Brown D.W."/>
            <person name="Naumann T.A."/>
            <person name="Divon H.H."/>
            <person name="Lysoe E."/>
            <person name="Uhlig S."/>
            <person name="Proctor R.H."/>
        </authorList>
    </citation>
    <scope>NUCLEOTIDE SEQUENCE</scope>
    <source>
        <strain evidence="2">NRRL 22465</strain>
    </source>
</reference>
<accession>A0A8H4XKR9</accession>
<sequence>MMPQSQPRLPEHVAATRIADRQLYFRNHLKTIWYIPFGLWTFIRAVWILCTLTIALHILMVLCRFFGLDMAWMGRFQDVDLADTIIKPVVYARVMVVLLRNMRQLDAQVKRNEETIVREQGDVSNSRIDGWAINIWSLFWGEMRWG</sequence>
<keyword evidence="1" id="KW-0472">Membrane</keyword>
<dbReference type="GO" id="GO:0016491">
    <property type="term" value="F:oxidoreductase activity"/>
    <property type="evidence" value="ECO:0007669"/>
    <property type="project" value="InterPro"/>
</dbReference>
<evidence type="ECO:0000313" key="2">
    <source>
        <dbReference type="EMBL" id="KAF4978029.1"/>
    </source>
</evidence>